<reference evidence="1" key="1">
    <citation type="submission" date="2011-11" db="EMBL/GenBank/DDBJ databases">
        <title>The Genome Sequence of Fusarium oxysporum Cotton.</title>
        <authorList>
            <consortium name="The Broad Institute Genome Sequencing Platform"/>
            <person name="Ma L.-J."/>
            <person name="Gale L.R."/>
            <person name="Schwartz D.C."/>
            <person name="Zhou S."/>
            <person name="Corby-Kistler H."/>
            <person name="Young S.K."/>
            <person name="Zeng Q."/>
            <person name="Gargeya S."/>
            <person name="Fitzgerald M."/>
            <person name="Haas B."/>
            <person name="Abouelleil A."/>
            <person name="Alvarado L."/>
            <person name="Arachchi H.M."/>
            <person name="Berlin A."/>
            <person name="Brown A."/>
            <person name="Chapman S.B."/>
            <person name="Chen Z."/>
            <person name="Dunbar C."/>
            <person name="Freedman E."/>
            <person name="Gearin G."/>
            <person name="Goldberg J."/>
            <person name="Griggs A."/>
            <person name="Gujja S."/>
            <person name="Heiman D."/>
            <person name="Howarth C."/>
            <person name="Larson L."/>
            <person name="Lui A."/>
            <person name="MacDonald P.J.P."/>
            <person name="Montmayeur A."/>
            <person name="Murphy C."/>
            <person name="Neiman D."/>
            <person name="Pearson M."/>
            <person name="Priest M."/>
            <person name="Roberts A."/>
            <person name="Saif S."/>
            <person name="Shea T."/>
            <person name="Shenoy N."/>
            <person name="Sisk P."/>
            <person name="Stolte C."/>
            <person name="Sykes S."/>
            <person name="Wortman J."/>
            <person name="Nusbaum C."/>
            <person name="Birren B."/>
        </authorList>
    </citation>
    <scope>NUCLEOTIDE SEQUENCE [LARGE SCALE GENOMIC DNA]</scope>
    <source>
        <strain evidence="1">25433</strain>
    </source>
</reference>
<organism evidence="1">
    <name type="scientific">Fusarium oxysporum f. sp. vasinfectum 25433</name>
    <dbReference type="NCBI Taxonomy" id="1089449"/>
    <lineage>
        <taxon>Eukaryota</taxon>
        <taxon>Fungi</taxon>
        <taxon>Dikarya</taxon>
        <taxon>Ascomycota</taxon>
        <taxon>Pezizomycotina</taxon>
        <taxon>Sordariomycetes</taxon>
        <taxon>Hypocreomycetidae</taxon>
        <taxon>Hypocreales</taxon>
        <taxon>Nectriaceae</taxon>
        <taxon>Fusarium</taxon>
        <taxon>Fusarium oxysporum species complex</taxon>
    </lineage>
</organism>
<name>X0M4V4_FUSOX</name>
<dbReference type="Proteomes" id="UP000030701">
    <property type="component" value="Unassembled WGS sequence"/>
</dbReference>
<accession>X0M4V4</accession>
<evidence type="ECO:0000313" key="1">
    <source>
        <dbReference type="EMBL" id="EXM33173.1"/>
    </source>
</evidence>
<protein>
    <submittedName>
        <fullName evidence="1">Uncharacterized protein</fullName>
    </submittedName>
</protein>
<sequence length="147" mass="16581">MAVVMLSTAFSWTTTLPQLSRIHDQAVFTLSATLAIRPPFSRLQIQSPRCGPFAITRTSLQFKPIRLARKVLPISPIISIHQRAHMHTSLESCSDRLLQNQLLWARILEADVDGSPKSDLSIVLSMSFLDVREVNNLEVLKDARFDE</sequence>
<dbReference type="HOGENOM" id="CLU_1768151_0_0_1"/>
<dbReference type="AlphaFoldDB" id="X0M4V4"/>
<dbReference type="EMBL" id="JH657921">
    <property type="protein sequence ID" value="EXM33173.1"/>
    <property type="molecule type" value="Genomic_DNA"/>
</dbReference>
<reference evidence="1" key="2">
    <citation type="submission" date="2012-05" db="EMBL/GenBank/DDBJ databases">
        <title>The Genome Annotation of Fusarium oxysporum Cotton.</title>
        <authorList>
            <consortium name="The Broad Institute Genomics Platform"/>
            <person name="Ma L.-J."/>
            <person name="Corby-Kistler H."/>
            <person name="Broz K."/>
            <person name="Gale L.R."/>
            <person name="Jonkers W."/>
            <person name="O'Donnell K."/>
            <person name="Ploetz R."/>
            <person name="Steinberg C."/>
            <person name="Schwartz D.C."/>
            <person name="VanEtten H."/>
            <person name="Zhou S."/>
            <person name="Young S.K."/>
            <person name="Zeng Q."/>
            <person name="Gargeya S."/>
            <person name="Fitzgerald M."/>
            <person name="Abouelleil A."/>
            <person name="Alvarado L."/>
            <person name="Chapman S.B."/>
            <person name="Gainer-Dewar J."/>
            <person name="Goldberg J."/>
            <person name="Griggs A."/>
            <person name="Gujja S."/>
            <person name="Hansen M."/>
            <person name="Howarth C."/>
            <person name="Imamovic A."/>
            <person name="Ireland A."/>
            <person name="Larimer J."/>
            <person name="McCowan C."/>
            <person name="Murphy C."/>
            <person name="Pearson M."/>
            <person name="Poon T.W."/>
            <person name="Priest M."/>
            <person name="Roberts A."/>
            <person name="Saif S."/>
            <person name="Shea T."/>
            <person name="Sykes S."/>
            <person name="Wortman J."/>
            <person name="Nusbaum C."/>
            <person name="Birren B."/>
        </authorList>
    </citation>
    <scope>NUCLEOTIDE SEQUENCE</scope>
    <source>
        <strain evidence="1">25433</strain>
    </source>
</reference>
<proteinExistence type="predicted"/>
<gene>
    <name evidence="1" type="ORF">FOTG_03255</name>
</gene>